<dbReference type="AlphaFoldDB" id="D3AVC1"/>
<feature type="non-terminal residue" evidence="1">
    <location>
        <position position="1"/>
    </location>
</feature>
<organism evidence="1 2">
    <name type="scientific">Hungatella hathewayi DSM 13479</name>
    <dbReference type="NCBI Taxonomy" id="566550"/>
    <lineage>
        <taxon>Bacteria</taxon>
        <taxon>Bacillati</taxon>
        <taxon>Bacillota</taxon>
        <taxon>Clostridia</taxon>
        <taxon>Lachnospirales</taxon>
        <taxon>Lachnospiraceae</taxon>
        <taxon>Hungatella</taxon>
    </lineage>
</organism>
<comment type="caution">
    <text evidence="1">The sequence shown here is derived from an EMBL/GenBank/DDBJ whole genome shotgun (WGS) entry which is preliminary data.</text>
</comment>
<dbReference type="HOGENOM" id="CLU_3146243_0_0_9"/>
<sequence>FYDSYPDAGTLNDPWHRRPLLFRLGTGTAEMEIRSGGGTHIGRIKGFL</sequence>
<evidence type="ECO:0000313" key="2">
    <source>
        <dbReference type="Proteomes" id="UP000004968"/>
    </source>
</evidence>
<accession>D3AVC1</accession>
<name>D3AVC1_9FIRM</name>
<evidence type="ECO:0000313" key="1">
    <source>
        <dbReference type="EMBL" id="EFC94234.1"/>
    </source>
</evidence>
<dbReference type="Proteomes" id="UP000004968">
    <property type="component" value="Unassembled WGS sequence"/>
</dbReference>
<reference evidence="1 2" key="1">
    <citation type="submission" date="2010-01" db="EMBL/GenBank/DDBJ databases">
        <authorList>
            <person name="Weinstock G."/>
            <person name="Sodergren E."/>
            <person name="Clifton S."/>
            <person name="Fulton L."/>
            <person name="Fulton B."/>
            <person name="Courtney L."/>
            <person name="Fronick C."/>
            <person name="Harrison M."/>
            <person name="Strong C."/>
            <person name="Farmer C."/>
            <person name="Delahaunty K."/>
            <person name="Markovic C."/>
            <person name="Hall O."/>
            <person name="Minx P."/>
            <person name="Tomlinson C."/>
            <person name="Mitreva M."/>
            <person name="Nelson J."/>
            <person name="Hou S."/>
            <person name="Wollam A."/>
            <person name="Pepin K.H."/>
            <person name="Johnson M."/>
            <person name="Bhonagiri V."/>
            <person name="Nash W.E."/>
            <person name="Warren W."/>
            <person name="Chinwalla A."/>
            <person name="Mardis E.R."/>
            <person name="Wilson R.K."/>
        </authorList>
    </citation>
    <scope>NUCLEOTIDE SEQUENCE [LARGE SCALE GENOMIC DNA]</scope>
    <source>
        <strain evidence="1 2">DSM 13479</strain>
    </source>
</reference>
<proteinExistence type="predicted"/>
<dbReference type="EMBL" id="ACIO01001264">
    <property type="protein sequence ID" value="EFC94234.1"/>
    <property type="molecule type" value="Genomic_DNA"/>
</dbReference>
<protein>
    <submittedName>
        <fullName evidence="1">Uncharacterized protein</fullName>
    </submittedName>
</protein>
<gene>
    <name evidence="1" type="ORF">CLOSTHATH_07597</name>
</gene>